<name>A0A843W8M3_COLES</name>
<keyword evidence="1" id="KW-1133">Transmembrane helix</keyword>
<comment type="caution">
    <text evidence="3">The sequence shown here is derived from an EMBL/GenBank/DDBJ whole genome shotgun (WGS) entry which is preliminary data.</text>
</comment>
<dbReference type="EMBL" id="NMUH01002531">
    <property type="protein sequence ID" value="MQM00554.1"/>
    <property type="molecule type" value="Genomic_DNA"/>
</dbReference>
<keyword evidence="1" id="KW-0812">Transmembrane</keyword>
<proteinExistence type="predicted"/>
<feature type="signal peptide" evidence="2">
    <location>
        <begin position="1"/>
        <end position="22"/>
    </location>
</feature>
<dbReference type="Proteomes" id="UP000652761">
    <property type="component" value="Unassembled WGS sequence"/>
</dbReference>
<dbReference type="AlphaFoldDB" id="A0A843W8M3"/>
<evidence type="ECO:0000313" key="3">
    <source>
        <dbReference type="EMBL" id="MQM00554.1"/>
    </source>
</evidence>
<keyword evidence="2" id="KW-0732">Signal</keyword>
<sequence length="93" mass="9566">GALGRHPAVVLVTLSLVPSLVALAGVVPGPCGVSGVQGGSSCRPSTWWRFEVAVVVLLSHVFDSAGFTGVVFGLTRVVVEAFTMFPLLSSTLQ</sequence>
<feature type="non-terminal residue" evidence="3">
    <location>
        <position position="1"/>
    </location>
</feature>
<evidence type="ECO:0000256" key="1">
    <source>
        <dbReference type="SAM" id="Phobius"/>
    </source>
</evidence>
<gene>
    <name evidence="3" type="ORF">Taro_033288</name>
</gene>
<protein>
    <submittedName>
        <fullName evidence="3">Uncharacterized protein</fullName>
    </submittedName>
</protein>
<feature type="chain" id="PRO_5032879977" evidence="2">
    <location>
        <begin position="23"/>
        <end position="93"/>
    </location>
</feature>
<feature type="transmembrane region" description="Helical" evidence="1">
    <location>
        <begin position="52"/>
        <end position="74"/>
    </location>
</feature>
<evidence type="ECO:0000256" key="2">
    <source>
        <dbReference type="SAM" id="SignalP"/>
    </source>
</evidence>
<keyword evidence="4" id="KW-1185">Reference proteome</keyword>
<keyword evidence="1" id="KW-0472">Membrane</keyword>
<organism evidence="3 4">
    <name type="scientific">Colocasia esculenta</name>
    <name type="common">Wild taro</name>
    <name type="synonym">Arum esculentum</name>
    <dbReference type="NCBI Taxonomy" id="4460"/>
    <lineage>
        <taxon>Eukaryota</taxon>
        <taxon>Viridiplantae</taxon>
        <taxon>Streptophyta</taxon>
        <taxon>Embryophyta</taxon>
        <taxon>Tracheophyta</taxon>
        <taxon>Spermatophyta</taxon>
        <taxon>Magnoliopsida</taxon>
        <taxon>Liliopsida</taxon>
        <taxon>Araceae</taxon>
        <taxon>Aroideae</taxon>
        <taxon>Colocasieae</taxon>
        <taxon>Colocasia</taxon>
    </lineage>
</organism>
<reference evidence="3" key="1">
    <citation type="submission" date="2017-07" db="EMBL/GenBank/DDBJ databases">
        <title>Taro Niue Genome Assembly and Annotation.</title>
        <authorList>
            <person name="Atibalentja N."/>
            <person name="Keating K."/>
            <person name="Fields C.J."/>
        </authorList>
    </citation>
    <scope>NUCLEOTIDE SEQUENCE</scope>
    <source>
        <strain evidence="3">Niue_2</strain>
        <tissue evidence="3">Leaf</tissue>
    </source>
</reference>
<accession>A0A843W8M3</accession>
<evidence type="ECO:0000313" key="4">
    <source>
        <dbReference type="Proteomes" id="UP000652761"/>
    </source>
</evidence>